<sequence length="263" mass="28446">MNVKKNDNKGGMRNYEAPLPEMFPPPESHRPTLIGEQYMVVAGHPLVAQVATNVLDRGGTAIDAGVAAGLASNVIQADMCNLGGVAPILLKLADSETVWNIGGVGVWGQGVDVGMYTARHGTDMPEGAACSVVPAALDAWITALKQFGTWKLSDVAREAIKYAEDGFILDRRTALAYELMGAGFTKWNESARVYWPNERPPIEGDRLCQHDLANTLKRVVSAEMGVTREESLENARAAFYSGPIAESIVKWVQSDGGWMEIQD</sequence>
<feature type="region of interest" description="Disordered" evidence="1">
    <location>
        <begin position="1"/>
        <end position="24"/>
    </location>
</feature>
<dbReference type="AlphaFoldDB" id="A0A382T400"/>
<dbReference type="PANTHER" id="PTHR43881">
    <property type="entry name" value="GAMMA-GLUTAMYLTRANSPEPTIDASE (AFU_ORTHOLOGUE AFUA_4G13580)"/>
    <property type="match status" value="1"/>
</dbReference>
<organism evidence="2">
    <name type="scientific">marine metagenome</name>
    <dbReference type="NCBI Taxonomy" id="408172"/>
    <lineage>
        <taxon>unclassified sequences</taxon>
        <taxon>metagenomes</taxon>
        <taxon>ecological metagenomes</taxon>
    </lineage>
</organism>
<proteinExistence type="predicted"/>
<dbReference type="EMBL" id="UINC01133534">
    <property type="protein sequence ID" value="SVD16522.1"/>
    <property type="molecule type" value="Genomic_DNA"/>
</dbReference>
<evidence type="ECO:0008006" key="3">
    <source>
        <dbReference type="Google" id="ProtNLM"/>
    </source>
</evidence>
<name>A0A382T400_9ZZZZ</name>
<dbReference type="PANTHER" id="PTHR43881:SF1">
    <property type="entry name" value="GAMMA-GLUTAMYLTRANSPEPTIDASE (AFU_ORTHOLOGUE AFUA_4G13580)"/>
    <property type="match status" value="1"/>
</dbReference>
<evidence type="ECO:0000256" key="1">
    <source>
        <dbReference type="SAM" id="MobiDB-lite"/>
    </source>
</evidence>
<feature type="compositionally biased region" description="Basic and acidic residues" evidence="1">
    <location>
        <begin position="1"/>
        <end position="10"/>
    </location>
</feature>
<dbReference type="SUPFAM" id="SSF56235">
    <property type="entry name" value="N-terminal nucleophile aminohydrolases (Ntn hydrolases)"/>
    <property type="match status" value="1"/>
</dbReference>
<accession>A0A382T400</accession>
<reference evidence="2" key="1">
    <citation type="submission" date="2018-05" db="EMBL/GenBank/DDBJ databases">
        <authorList>
            <person name="Lanie J.A."/>
            <person name="Ng W.-L."/>
            <person name="Kazmierczak K.M."/>
            <person name="Andrzejewski T.M."/>
            <person name="Davidsen T.M."/>
            <person name="Wayne K.J."/>
            <person name="Tettelin H."/>
            <person name="Glass J.I."/>
            <person name="Rusch D."/>
            <person name="Podicherti R."/>
            <person name="Tsui H.-C.T."/>
            <person name="Winkler M.E."/>
        </authorList>
    </citation>
    <scope>NUCLEOTIDE SEQUENCE</scope>
</reference>
<protein>
    <recommendedName>
        <fullName evidence="3">Gamma-glutamyltransferase</fullName>
    </recommendedName>
</protein>
<gene>
    <name evidence="2" type="ORF">METZ01_LOCUS369376</name>
</gene>
<dbReference type="InterPro" id="IPR029055">
    <property type="entry name" value="Ntn_hydrolases_N"/>
</dbReference>
<feature type="non-terminal residue" evidence="2">
    <location>
        <position position="263"/>
    </location>
</feature>
<dbReference type="PRINTS" id="PR01210">
    <property type="entry name" value="GGTRANSPTASE"/>
</dbReference>
<dbReference type="InterPro" id="IPR052896">
    <property type="entry name" value="GGT-like_enzyme"/>
</dbReference>
<evidence type="ECO:0000313" key="2">
    <source>
        <dbReference type="EMBL" id="SVD16522.1"/>
    </source>
</evidence>
<dbReference type="Pfam" id="PF01019">
    <property type="entry name" value="G_glu_transpept"/>
    <property type="match status" value="1"/>
</dbReference>